<reference evidence="2 3" key="1">
    <citation type="submission" date="2019-01" db="EMBL/GenBank/DDBJ databases">
        <title>Draft genome sequences of the type strains of six Macrococcus species.</title>
        <authorList>
            <person name="Mazhar S."/>
            <person name="Altermann E."/>
            <person name="Hill C."/>
            <person name="Mcauliffe O."/>
        </authorList>
    </citation>
    <scope>NUCLEOTIDE SEQUENCE [LARGE SCALE GENOMIC DNA]</scope>
    <source>
        <strain evidence="2 3">CCM4809</strain>
    </source>
</reference>
<name>A0A4R6BJW2_9STAP</name>
<dbReference type="SUPFAM" id="SSF52540">
    <property type="entry name" value="P-loop containing nucleoside triphosphate hydrolases"/>
    <property type="match status" value="1"/>
</dbReference>
<protein>
    <submittedName>
        <fullName evidence="2">Molybdopterin-guanine dinucleotide biosynthesis protein B</fullName>
    </submittedName>
</protein>
<comment type="caution">
    <text evidence="2">The sequence shown here is derived from an EMBL/GenBank/DDBJ whole genome shotgun (WGS) entry which is preliminary data.</text>
</comment>
<dbReference type="NCBIfam" id="TIGR00176">
    <property type="entry name" value="mobB"/>
    <property type="match status" value="1"/>
</dbReference>
<dbReference type="InterPro" id="IPR052539">
    <property type="entry name" value="MGD_biosynthesis_adapter"/>
</dbReference>
<evidence type="ECO:0000313" key="2">
    <source>
        <dbReference type="EMBL" id="TDM01896.1"/>
    </source>
</evidence>
<dbReference type="EMBL" id="SCWE01000002">
    <property type="protein sequence ID" value="TDM01896.1"/>
    <property type="molecule type" value="Genomic_DNA"/>
</dbReference>
<dbReference type="InterPro" id="IPR027417">
    <property type="entry name" value="P-loop_NTPase"/>
</dbReference>
<dbReference type="Proteomes" id="UP000295328">
    <property type="component" value="Unassembled WGS sequence"/>
</dbReference>
<dbReference type="InterPro" id="IPR004435">
    <property type="entry name" value="MobB_dom"/>
</dbReference>
<dbReference type="GO" id="GO:0005525">
    <property type="term" value="F:GTP binding"/>
    <property type="evidence" value="ECO:0007669"/>
    <property type="project" value="InterPro"/>
</dbReference>
<keyword evidence="3" id="KW-1185">Reference proteome</keyword>
<dbReference type="GO" id="GO:0006777">
    <property type="term" value="P:Mo-molybdopterin cofactor biosynthetic process"/>
    <property type="evidence" value="ECO:0007669"/>
    <property type="project" value="InterPro"/>
</dbReference>
<dbReference type="Pfam" id="PF03205">
    <property type="entry name" value="MobB"/>
    <property type="match status" value="1"/>
</dbReference>
<evidence type="ECO:0000313" key="3">
    <source>
        <dbReference type="Proteomes" id="UP000295328"/>
    </source>
</evidence>
<dbReference type="AlphaFoldDB" id="A0A4R6BJW2"/>
<gene>
    <name evidence="2" type="primary">mobB</name>
    <name evidence="2" type="ORF">ERX37_06705</name>
</gene>
<proteinExistence type="predicted"/>
<dbReference type="PANTHER" id="PTHR40072:SF1">
    <property type="entry name" value="MOLYBDOPTERIN-GUANINE DINUCLEOTIDE BIOSYNTHESIS ADAPTER PROTEIN"/>
    <property type="match status" value="1"/>
</dbReference>
<dbReference type="RefSeq" id="WP_133429909.1">
    <property type="nucleotide sequence ID" value="NZ_BMCC01000003.1"/>
</dbReference>
<dbReference type="Gene3D" id="3.40.50.300">
    <property type="entry name" value="P-loop containing nucleotide triphosphate hydrolases"/>
    <property type="match status" value="1"/>
</dbReference>
<sequence length="146" mass="16316">MVKILQVVGYKKSGKTTVVNRLIEAAKAQGMTVSVIKHHGDKSGQEIDIPLKRDHVTYMASGADESIVEGYDYVHKLMRHKTLEQIIAEDISAAPDLILIEGYKHAAYDKLVLLRSTEDCELRELVNIKGVIETAEISMTDFSQFL</sequence>
<feature type="domain" description="Molybdopterin-guanine dinucleotide biosynthesis protein B (MobB)" evidence="1">
    <location>
        <begin position="4"/>
        <end position="120"/>
    </location>
</feature>
<dbReference type="PANTHER" id="PTHR40072">
    <property type="entry name" value="MOLYBDOPTERIN-GUANINE DINUCLEOTIDE BIOSYNTHESIS ADAPTER PROTEIN-RELATED"/>
    <property type="match status" value="1"/>
</dbReference>
<dbReference type="OrthoDB" id="9786803at2"/>
<accession>A0A4R6BJW2</accession>
<evidence type="ECO:0000259" key="1">
    <source>
        <dbReference type="Pfam" id="PF03205"/>
    </source>
</evidence>
<organism evidence="2 3">
    <name type="scientific">Macrococcus hajekii</name>
    <dbReference type="NCBI Taxonomy" id="198482"/>
    <lineage>
        <taxon>Bacteria</taxon>
        <taxon>Bacillati</taxon>
        <taxon>Bacillota</taxon>
        <taxon>Bacilli</taxon>
        <taxon>Bacillales</taxon>
        <taxon>Staphylococcaceae</taxon>
        <taxon>Macrococcus</taxon>
    </lineage>
</organism>